<feature type="chain" id="PRO_5015727918" evidence="1">
    <location>
        <begin position="23"/>
        <end position="330"/>
    </location>
</feature>
<organism evidence="2 3">
    <name type="scientific">Polaribacter filamentus</name>
    <dbReference type="NCBI Taxonomy" id="53483"/>
    <lineage>
        <taxon>Bacteria</taxon>
        <taxon>Pseudomonadati</taxon>
        <taxon>Bacteroidota</taxon>
        <taxon>Flavobacteriia</taxon>
        <taxon>Flavobacteriales</taxon>
        <taxon>Flavobacteriaceae</taxon>
    </lineage>
</organism>
<evidence type="ECO:0000256" key="1">
    <source>
        <dbReference type="SAM" id="SignalP"/>
    </source>
</evidence>
<reference evidence="2 3" key="1">
    <citation type="submission" date="2016-11" db="EMBL/GenBank/DDBJ databases">
        <title>Trade-off between light-utilization and light-protection in marine flavobacteria.</title>
        <authorList>
            <person name="Kumagai Y."/>
        </authorList>
    </citation>
    <scope>NUCLEOTIDE SEQUENCE [LARGE SCALE GENOMIC DNA]</scope>
    <source>
        <strain evidence="2 3">ATCC 700397</strain>
    </source>
</reference>
<keyword evidence="1" id="KW-0732">Signal</keyword>
<dbReference type="AlphaFoldDB" id="A0A2S7KXX6"/>
<dbReference type="PROSITE" id="PS51257">
    <property type="entry name" value="PROKAR_LIPOPROTEIN"/>
    <property type="match status" value="1"/>
</dbReference>
<gene>
    <name evidence="2" type="ORF">BST83_10350</name>
</gene>
<dbReference type="OrthoDB" id="7067908at2"/>
<dbReference type="EMBL" id="MQUA01000013">
    <property type="protein sequence ID" value="PQB07514.1"/>
    <property type="molecule type" value="Genomic_DNA"/>
</dbReference>
<dbReference type="RefSeq" id="WP_104809724.1">
    <property type="nucleotide sequence ID" value="NZ_MQUA01000013.1"/>
</dbReference>
<name>A0A2S7KXX6_9FLAO</name>
<protein>
    <submittedName>
        <fullName evidence="2">Uncharacterized protein</fullName>
    </submittedName>
</protein>
<sequence length="330" mass="37062">MKSKLTLFLLGLLFIFSCSADAIIPDPDDPVVTPDTWGQTTTTTMPIVYAASDVSQATIDLTLKWYKIATDAWGNYGNIEIWIVGESADAAKALDISWCTLRAAKDAKWDTTWDCVNGDPYGAGTGWSPFYRYVTEGGAAVSTYIRDYTDNRFLTITMSAKYPGPEEDDYKPVTLHEVFHTYQHVHISDKDDDLRTIKMGGKNKPWWAEGSAEYMAQLLYSRQSGVSSGYLKERMAVKYDAVADYKTLGKSLKEITYDDGIGYDIGAWFIAYLTHNEGEEKVKVDFYKDLNSLGFEGSFKNNFGKTSDEYLVLFDAFLNTEKVEALKIIP</sequence>
<evidence type="ECO:0000313" key="2">
    <source>
        <dbReference type="EMBL" id="PQB07514.1"/>
    </source>
</evidence>
<accession>A0A2S7KXX6</accession>
<dbReference type="Proteomes" id="UP000239522">
    <property type="component" value="Unassembled WGS sequence"/>
</dbReference>
<keyword evidence="3" id="KW-1185">Reference proteome</keyword>
<feature type="signal peptide" evidence="1">
    <location>
        <begin position="1"/>
        <end position="22"/>
    </location>
</feature>
<evidence type="ECO:0000313" key="3">
    <source>
        <dbReference type="Proteomes" id="UP000239522"/>
    </source>
</evidence>
<proteinExistence type="predicted"/>
<comment type="caution">
    <text evidence="2">The sequence shown here is derived from an EMBL/GenBank/DDBJ whole genome shotgun (WGS) entry which is preliminary data.</text>
</comment>